<dbReference type="AlphaFoldDB" id="A0A1V4A7H8"/>
<evidence type="ECO:0000256" key="1">
    <source>
        <dbReference type="SAM" id="MobiDB-lite"/>
    </source>
</evidence>
<accession>A0A1V4A7H8</accession>
<organism evidence="2 3">
    <name type="scientific">Streptomyces tsukubensis</name>
    <dbReference type="NCBI Taxonomy" id="83656"/>
    <lineage>
        <taxon>Bacteria</taxon>
        <taxon>Bacillati</taxon>
        <taxon>Actinomycetota</taxon>
        <taxon>Actinomycetes</taxon>
        <taxon>Kitasatosporales</taxon>
        <taxon>Streptomycetaceae</taxon>
        <taxon>Streptomyces</taxon>
    </lineage>
</organism>
<protein>
    <submittedName>
        <fullName evidence="2">Uncharacterized protein</fullName>
    </submittedName>
</protein>
<dbReference type="EMBL" id="MVFC01000013">
    <property type="protein sequence ID" value="OON78031.1"/>
    <property type="molecule type" value="Genomic_DNA"/>
</dbReference>
<evidence type="ECO:0000313" key="3">
    <source>
        <dbReference type="Proteomes" id="UP000190539"/>
    </source>
</evidence>
<feature type="compositionally biased region" description="Acidic residues" evidence="1">
    <location>
        <begin position="61"/>
        <end position="73"/>
    </location>
</feature>
<sequence>MPDQQAHPGDDPLDVDAGPVAPGSRADDEDSEDREANGEPDSDASDRDGSGPLRTRGVDEGPTDEPVPDEPTG</sequence>
<name>A0A1V4A7H8_9ACTN</name>
<dbReference type="RefSeq" id="WP_077969088.1">
    <property type="nucleotide sequence ID" value="NZ_CP045178.1"/>
</dbReference>
<proteinExistence type="predicted"/>
<reference evidence="2 3" key="1">
    <citation type="submission" date="2017-02" db="EMBL/GenBank/DDBJ databases">
        <title>Draft Genome Sequence of Streptomyces tsukubaensis F601, a Producer of the immunosuppressant tacrolimus FK506.</title>
        <authorList>
            <person name="Zong G."/>
            <person name="Zhong C."/>
            <person name="Fu J."/>
            <person name="Qin R."/>
            <person name="Cao G."/>
        </authorList>
    </citation>
    <scope>NUCLEOTIDE SEQUENCE [LARGE SCALE GENOMIC DNA]</scope>
    <source>
        <strain evidence="2 3">F601</strain>
    </source>
</reference>
<evidence type="ECO:0000313" key="2">
    <source>
        <dbReference type="EMBL" id="OON78031.1"/>
    </source>
</evidence>
<feature type="compositionally biased region" description="Acidic residues" evidence="1">
    <location>
        <begin position="27"/>
        <end position="43"/>
    </location>
</feature>
<feature type="region of interest" description="Disordered" evidence="1">
    <location>
        <begin position="1"/>
        <end position="73"/>
    </location>
</feature>
<keyword evidence="3" id="KW-1185">Reference proteome</keyword>
<gene>
    <name evidence="2" type="ORF">B1H18_17575</name>
</gene>
<comment type="caution">
    <text evidence="2">The sequence shown here is derived from an EMBL/GenBank/DDBJ whole genome shotgun (WGS) entry which is preliminary data.</text>
</comment>
<dbReference type="Proteomes" id="UP000190539">
    <property type="component" value="Unassembled WGS sequence"/>
</dbReference>